<reference evidence="17 18" key="1">
    <citation type="journal article" date="2011" name="Proc. Natl. Acad. Sci. U.S.A.">
        <title>Comparative genomics of xylose-fermenting fungi for enhanced biofuel production.</title>
        <authorList>
            <person name="Wohlbach D.J."/>
            <person name="Kuo A."/>
            <person name="Sato T.K."/>
            <person name="Potts K.M."/>
            <person name="Salamov A.A."/>
            <person name="LaButti K.M."/>
            <person name="Sun H."/>
            <person name="Clum A."/>
            <person name="Pangilinan J.L."/>
            <person name="Lindquist E.A."/>
            <person name="Lucas S."/>
            <person name="Lapidus A."/>
            <person name="Jin M."/>
            <person name="Gunawan C."/>
            <person name="Balan V."/>
            <person name="Dale B.E."/>
            <person name="Jeffries T.W."/>
            <person name="Zinkel R."/>
            <person name="Barry K.W."/>
            <person name="Grigoriev I.V."/>
            <person name="Gasch A.P."/>
        </authorList>
    </citation>
    <scope>NUCLEOTIDE SEQUENCE [LARGE SCALE GENOMIC DNA]</scope>
    <source>
        <strain evidence="18">ATCC 10573 / BCRC 21748 / CBS 615 / JCM 9827 / NBRC 10315 / NRRL Y-1498 / VKM Y-70</strain>
    </source>
</reference>
<evidence type="ECO:0000313" key="18">
    <source>
        <dbReference type="Proteomes" id="UP000000707"/>
    </source>
</evidence>
<dbReference type="EC" id="3.6.4.13" evidence="2"/>
<dbReference type="PROSITE" id="PS51194">
    <property type="entry name" value="HELICASE_CTER"/>
    <property type="match status" value="1"/>
</dbReference>
<comment type="similarity">
    <text evidence="10">Belongs to the DEAD box helicase family. DDX52/ROK1 subfamily.</text>
</comment>
<dbReference type="FunFam" id="3.40.50.300:FF:000759">
    <property type="entry name" value="probable ATP-dependent RNA helicase DDX52"/>
    <property type="match status" value="1"/>
</dbReference>
<sequence length="556" mass="62478">MDIFRVLSRGASLRKSKQYSADFSLPTQGELSTETRKEKTLQHEIDKETDFFHTKRSTNIEPQDQHQLATDEPANVVTEVPEVPPLQISTEEDAATFRKINKSKVSGNDIPMPIGSFEDLISRYDINKKLLDNLLRSEFVEPTPIQCESVPAILNERDLIACAPTGSGKTLAYLIPLLQKFTATPPVKNSGIKCLIISPTNELATQIFQNLDILSRGFNLKLGILSKQLANKLTEKSVNSDKHDILVATPLRLIGLIKSESINLSKVQNLVVDEADKLFEQGFLQQTDTILASLNSKNVQKTMFSATIPSGVEEICQAIMIDPLRVIIGHKEAASNTIDQKLIFTGNEEGKLLAIRQLIQDGEFKPSIIIFLQSIIRAKSLFHELLYDKLNVDVIHAERTPKQREEVIKRFKNGDIWVLITTDVLARGVDFKGVNLVINYDVPQSAQAYVHRIGRTGRGGKQGKAITFFTKEDNKLVKPIINVMKQSGCESGYSEWMENIDKLTKKDKQLLKKNQITRKGISTVPKVVSHKRKQKQQMIEASKRRKHMETEEAASE</sequence>
<dbReference type="SMART" id="SM00487">
    <property type="entry name" value="DEXDc"/>
    <property type="match status" value="1"/>
</dbReference>
<comment type="subunit">
    <text evidence="11">Interacts with the U3 snoRNA and is associated with the 90S and 40S pre-ribosomes.</text>
</comment>
<feature type="domain" description="Helicase C-terminal" evidence="16">
    <location>
        <begin position="337"/>
        <end position="501"/>
    </location>
</feature>
<dbReference type="PROSITE" id="PS51192">
    <property type="entry name" value="HELICASE_ATP_BIND_1"/>
    <property type="match status" value="1"/>
</dbReference>
<dbReference type="AlphaFoldDB" id="G3AZQ2"/>
<accession>G3AZQ2</accession>
<keyword evidence="4 13" id="KW-0378">Hydrolase</keyword>
<dbReference type="InterPro" id="IPR044764">
    <property type="entry name" value="DDX52/Rok1_DEADc"/>
</dbReference>
<dbReference type="SUPFAM" id="SSF52540">
    <property type="entry name" value="P-loop containing nucleoside triphosphate hydrolases"/>
    <property type="match status" value="1"/>
</dbReference>
<evidence type="ECO:0000259" key="16">
    <source>
        <dbReference type="PROSITE" id="PS51194"/>
    </source>
</evidence>
<dbReference type="PANTHER" id="PTHR47959:SF15">
    <property type="entry name" value="RNA HELICASE"/>
    <property type="match status" value="1"/>
</dbReference>
<dbReference type="GO" id="GO:0005524">
    <property type="term" value="F:ATP binding"/>
    <property type="evidence" value="ECO:0007669"/>
    <property type="project" value="UniProtKB-KW"/>
</dbReference>
<evidence type="ECO:0000256" key="8">
    <source>
        <dbReference type="ARBA" id="ARBA00023242"/>
    </source>
</evidence>
<feature type="domain" description="Helicase ATP-binding" evidence="15">
    <location>
        <begin position="150"/>
        <end position="326"/>
    </location>
</feature>
<dbReference type="CDD" id="cd18787">
    <property type="entry name" value="SF2_C_DEAD"/>
    <property type="match status" value="1"/>
</dbReference>
<dbReference type="GO" id="GO:0005829">
    <property type="term" value="C:cytosol"/>
    <property type="evidence" value="ECO:0007669"/>
    <property type="project" value="TreeGrafter"/>
</dbReference>
<dbReference type="InterPro" id="IPR001650">
    <property type="entry name" value="Helicase_C-like"/>
</dbReference>
<dbReference type="GO" id="GO:0005730">
    <property type="term" value="C:nucleolus"/>
    <property type="evidence" value="ECO:0007669"/>
    <property type="project" value="UniProtKB-SubCell"/>
</dbReference>
<evidence type="ECO:0000256" key="4">
    <source>
        <dbReference type="ARBA" id="ARBA00022801"/>
    </source>
</evidence>
<proteinExistence type="inferred from homology"/>
<evidence type="ECO:0000256" key="3">
    <source>
        <dbReference type="ARBA" id="ARBA00022741"/>
    </source>
</evidence>
<evidence type="ECO:0000256" key="6">
    <source>
        <dbReference type="ARBA" id="ARBA00022840"/>
    </source>
</evidence>
<evidence type="ECO:0000259" key="15">
    <source>
        <dbReference type="PROSITE" id="PS51192"/>
    </source>
</evidence>
<keyword evidence="3 13" id="KW-0547">Nucleotide-binding</keyword>
<dbReference type="HOGENOM" id="CLU_003041_1_4_1"/>
<evidence type="ECO:0000256" key="7">
    <source>
        <dbReference type="ARBA" id="ARBA00022884"/>
    </source>
</evidence>
<dbReference type="PROSITE" id="PS00039">
    <property type="entry name" value="DEAD_ATP_HELICASE"/>
    <property type="match status" value="1"/>
</dbReference>
<evidence type="ECO:0000256" key="1">
    <source>
        <dbReference type="ARBA" id="ARBA00004604"/>
    </source>
</evidence>
<dbReference type="Pfam" id="PF00271">
    <property type="entry name" value="Helicase_C"/>
    <property type="match status" value="1"/>
</dbReference>
<organism evidence="18">
    <name type="scientific">Candida tenuis (strain ATCC 10573 / BCRC 21748 / CBS 615 / JCM 9827 / NBRC 10315 / NRRL Y-1498 / VKM Y-70)</name>
    <name type="common">Yeast</name>
    <name type="synonym">Yamadazyma tenuis</name>
    <dbReference type="NCBI Taxonomy" id="590646"/>
    <lineage>
        <taxon>Eukaryota</taxon>
        <taxon>Fungi</taxon>
        <taxon>Dikarya</taxon>
        <taxon>Ascomycota</taxon>
        <taxon>Saccharomycotina</taxon>
        <taxon>Pichiomycetes</taxon>
        <taxon>Debaryomycetaceae</taxon>
        <taxon>Yamadazyma</taxon>
    </lineage>
</organism>
<dbReference type="CDD" id="cd17957">
    <property type="entry name" value="DEADc_DDX52"/>
    <property type="match status" value="1"/>
</dbReference>
<dbReference type="STRING" id="590646.G3AZQ2"/>
<dbReference type="SMART" id="SM00490">
    <property type="entry name" value="HELICc"/>
    <property type="match status" value="1"/>
</dbReference>
<dbReference type="InterPro" id="IPR027417">
    <property type="entry name" value="P-loop_NTPase"/>
</dbReference>
<feature type="region of interest" description="Disordered" evidence="14">
    <location>
        <begin position="525"/>
        <end position="556"/>
    </location>
</feature>
<comment type="subcellular location">
    <subcellularLocation>
        <location evidence="1">Nucleus</location>
        <location evidence="1">Nucleolus</location>
    </subcellularLocation>
</comment>
<evidence type="ECO:0000256" key="9">
    <source>
        <dbReference type="ARBA" id="ARBA00024310"/>
    </source>
</evidence>
<comment type="catalytic activity">
    <reaction evidence="12">
        <text>ATP + H2O = ADP + phosphate + H(+)</text>
        <dbReference type="Rhea" id="RHEA:13065"/>
        <dbReference type="ChEBI" id="CHEBI:15377"/>
        <dbReference type="ChEBI" id="CHEBI:15378"/>
        <dbReference type="ChEBI" id="CHEBI:30616"/>
        <dbReference type="ChEBI" id="CHEBI:43474"/>
        <dbReference type="ChEBI" id="CHEBI:456216"/>
        <dbReference type="EC" id="3.6.4.13"/>
    </reaction>
</comment>
<keyword evidence="5 13" id="KW-0347">Helicase</keyword>
<protein>
    <recommendedName>
        <fullName evidence="2">RNA helicase</fullName>
        <ecNumber evidence="2">3.6.4.13</ecNumber>
    </recommendedName>
</protein>
<evidence type="ECO:0000256" key="5">
    <source>
        <dbReference type="ARBA" id="ARBA00022806"/>
    </source>
</evidence>
<dbReference type="EMBL" id="GL996512">
    <property type="protein sequence ID" value="EGV65639.1"/>
    <property type="molecule type" value="Genomic_DNA"/>
</dbReference>
<dbReference type="GO" id="GO:0030490">
    <property type="term" value="P:maturation of SSU-rRNA"/>
    <property type="evidence" value="ECO:0007669"/>
    <property type="project" value="InterPro"/>
</dbReference>
<keyword evidence="7" id="KW-0694">RNA-binding</keyword>
<dbReference type="InterPro" id="IPR000629">
    <property type="entry name" value="RNA-helicase_DEAD-box_CS"/>
</dbReference>
<evidence type="ECO:0000256" key="14">
    <source>
        <dbReference type="SAM" id="MobiDB-lite"/>
    </source>
</evidence>
<dbReference type="OrthoDB" id="360161at2759"/>
<name>G3AZQ2_CANTC</name>
<dbReference type="PANTHER" id="PTHR47959">
    <property type="entry name" value="ATP-DEPENDENT RNA HELICASE RHLE-RELATED"/>
    <property type="match status" value="1"/>
</dbReference>
<dbReference type="InterPro" id="IPR011545">
    <property type="entry name" value="DEAD/DEAH_box_helicase_dom"/>
</dbReference>
<evidence type="ECO:0000256" key="12">
    <source>
        <dbReference type="ARBA" id="ARBA00047984"/>
    </source>
</evidence>
<keyword evidence="18" id="KW-1185">Reference proteome</keyword>
<dbReference type="Gene3D" id="3.40.50.300">
    <property type="entry name" value="P-loop containing nucleotide triphosphate hydrolases"/>
    <property type="match status" value="2"/>
</dbReference>
<dbReference type="eggNOG" id="KOG0344">
    <property type="taxonomic scope" value="Eukaryota"/>
</dbReference>
<gene>
    <name evidence="17" type="ORF">CANTEDRAFT_129123</name>
</gene>
<evidence type="ECO:0000256" key="2">
    <source>
        <dbReference type="ARBA" id="ARBA00012552"/>
    </source>
</evidence>
<dbReference type="GO" id="GO:0016787">
    <property type="term" value="F:hydrolase activity"/>
    <property type="evidence" value="ECO:0007669"/>
    <property type="project" value="UniProtKB-KW"/>
</dbReference>
<dbReference type="GO" id="GO:0003724">
    <property type="term" value="F:RNA helicase activity"/>
    <property type="evidence" value="ECO:0007669"/>
    <property type="project" value="UniProtKB-EC"/>
</dbReference>
<evidence type="ECO:0000313" key="17">
    <source>
        <dbReference type="EMBL" id="EGV65639.1"/>
    </source>
</evidence>
<comment type="function">
    <text evidence="9">ATP-dependent RNA helicase involved in 40S ribosomal subunit biogenesis. Required for the processing and cleavage of 35S pre-rRNA at sites A0, A1, and A2, leading to mature 18S rRNA.</text>
</comment>
<keyword evidence="6 13" id="KW-0067">ATP-binding</keyword>
<keyword evidence="8" id="KW-0539">Nucleus</keyword>
<dbReference type="Pfam" id="PF00270">
    <property type="entry name" value="DEAD"/>
    <property type="match status" value="1"/>
</dbReference>
<dbReference type="InterPro" id="IPR014001">
    <property type="entry name" value="Helicase_ATP-bd"/>
</dbReference>
<evidence type="ECO:0000256" key="11">
    <source>
        <dbReference type="ARBA" id="ARBA00024367"/>
    </source>
</evidence>
<evidence type="ECO:0000256" key="10">
    <source>
        <dbReference type="ARBA" id="ARBA00024355"/>
    </source>
</evidence>
<evidence type="ECO:0000256" key="13">
    <source>
        <dbReference type="RuleBase" id="RU000492"/>
    </source>
</evidence>
<dbReference type="Proteomes" id="UP000000707">
    <property type="component" value="Unassembled WGS sequence"/>
</dbReference>
<dbReference type="InterPro" id="IPR050079">
    <property type="entry name" value="DEAD_box_RNA_helicase"/>
</dbReference>
<dbReference type="GO" id="GO:0003723">
    <property type="term" value="F:RNA binding"/>
    <property type="evidence" value="ECO:0007669"/>
    <property type="project" value="UniProtKB-KW"/>
</dbReference>